<dbReference type="Proteomes" id="UP000823786">
    <property type="component" value="Unassembled WGS sequence"/>
</dbReference>
<accession>A0ABS4EG67</accession>
<dbReference type="EMBL" id="JAGGJV010000001">
    <property type="protein sequence ID" value="MBP1856914.1"/>
    <property type="molecule type" value="Genomic_DNA"/>
</dbReference>
<evidence type="ECO:0000313" key="2">
    <source>
        <dbReference type="Proteomes" id="UP000823786"/>
    </source>
</evidence>
<name>A0ABS4EG67_9HYPH</name>
<keyword evidence="2" id="KW-1185">Reference proteome</keyword>
<dbReference type="RefSeq" id="WP_209846972.1">
    <property type="nucleotide sequence ID" value="NZ_JAGGJV010000001.1"/>
</dbReference>
<protein>
    <recommendedName>
        <fullName evidence="3">Phytanoyl-CoA dioxygenase</fullName>
    </recommendedName>
</protein>
<dbReference type="Gene3D" id="2.60.120.620">
    <property type="entry name" value="q2cbj1_9rhob like domain"/>
    <property type="match status" value="1"/>
</dbReference>
<reference evidence="1 2" key="1">
    <citation type="submission" date="2021-03" db="EMBL/GenBank/DDBJ databases">
        <title>Genomic Encyclopedia of Type Strains, Phase IV (KMG-IV): sequencing the most valuable type-strain genomes for metagenomic binning, comparative biology and taxonomic classification.</title>
        <authorList>
            <person name="Goeker M."/>
        </authorList>
    </citation>
    <scope>NUCLEOTIDE SEQUENCE [LARGE SCALE GENOMIC DNA]</scope>
    <source>
        <strain evidence="1 2">DSM 26427</strain>
    </source>
</reference>
<proteinExistence type="predicted"/>
<gene>
    <name evidence="1" type="ORF">J2Z75_000394</name>
</gene>
<organism evidence="1 2">
    <name type="scientific">Rhizobium herbae</name>
    <dbReference type="NCBI Taxonomy" id="508661"/>
    <lineage>
        <taxon>Bacteria</taxon>
        <taxon>Pseudomonadati</taxon>
        <taxon>Pseudomonadota</taxon>
        <taxon>Alphaproteobacteria</taxon>
        <taxon>Hyphomicrobiales</taxon>
        <taxon>Rhizobiaceae</taxon>
        <taxon>Rhizobium/Agrobacterium group</taxon>
        <taxon>Rhizobium</taxon>
    </lineage>
</organism>
<dbReference type="SUPFAM" id="SSF51197">
    <property type="entry name" value="Clavaminate synthase-like"/>
    <property type="match status" value="1"/>
</dbReference>
<evidence type="ECO:0008006" key="3">
    <source>
        <dbReference type="Google" id="ProtNLM"/>
    </source>
</evidence>
<comment type="caution">
    <text evidence="1">The sequence shown here is derived from an EMBL/GenBank/DDBJ whole genome shotgun (WGS) entry which is preliminary data.</text>
</comment>
<dbReference type="Pfam" id="PF05721">
    <property type="entry name" value="PhyH"/>
    <property type="match status" value="1"/>
</dbReference>
<sequence>MNTFPDRLLIEARDASIQLEQLAVDDLDRNIDGYLQPNWRTRRMIESWRSYVASNGRSTEADYANFRSAYSETEGRSNKVFSDVLASHIRNIPYDMATTVFSDYVKKPGDKGDTAVTMLNGEDGEDQNADAWAKVINGAARHLELYGWWKSKVLLPDTIVKSLSNKIMNQLVKDNGDAVQAAVEGKDGAPMQIKLNSRFATSFDEMYEIASDPLLMSIVQAYMGVPPIFNTPVSILNSFVKAKNTKALSDTAQLFHHDMHRLGFVKVFVYLTDVELSSGPHTLVRGTHRKRPPHLWADGRHSDDAIAQAGLADDVVQITGKAGTVMLVDTSCLHKGAHPESESRLLASIQYTNSLFGKPIAMSDRKVETSLTSRNEGIHEVAALVRKYAMKSGARFMQNFI</sequence>
<evidence type="ECO:0000313" key="1">
    <source>
        <dbReference type="EMBL" id="MBP1856914.1"/>
    </source>
</evidence>
<dbReference type="InterPro" id="IPR008775">
    <property type="entry name" value="Phytyl_CoA_dOase-like"/>
</dbReference>